<sequence length="402" mass="45459">MTKRLSDPTLQASDVDMISTDAGASPKKTKVSHDTKEQVDAYTISSPFLKDSRFEILYMATRARAETPRLLLEFVGAKYTSAAPVDWPASKTDTPFGLLPLLTHLKPDGSVFTLSETASINRYLAGLFELDGETLEEKAIVDTCYQCANDNVLNTFMSEVWVKGDFNNKENLDKAFEKIQPFLDGVERYLVKNGSNGYFVGSKTTYADLEWYEWIDHFATSYEDRQESMCSETNRPALFKLYTRLKQNSRLKAYAEGGRWEFRPTEPLLSLYSTGVVTENWERSFEFYTKTCGMECVFNKESVMCGEGARYMEFVVNSQEKTKFTVFCFGKSPKPCAESGKANADISFTVRSVQETHDRLVKKGVEFKMPPTKVPWGYMAQFLDPDGNLLTINSATSFDSEA</sequence>
<dbReference type="Gene3D" id="1.20.1050.10">
    <property type="match status" value="1"/>
</dbReference>
<dbReference type="SUPFAM" id="SSF47616">
    <property type="entry name" value="GST C-terminal domain-like"/>
    <property type="match status" value="1"/>
</dbReference>
<dbReference type="InterPro" id="IPR036249">
    <property type="entry name" value="Thioredoxin-like_sf"/>
</dbReference>
<keyword evidence="6" id="KW-1185">Reference proteome</keyword>
<dbReference type="InterPro" id="IPR004046">
    <property type="entry name" value="GST_C"/>
</dbReference>
<dbReference type="EMBL" id="JAABOA010001625">
    <property type="protein sequence ID" value="KAF9581185.1"/>
    <property type="molecule type" value="Genomic_DNA"/>
</dbReference>
<evidence type="ECO:0000313" key="5">
    <source>
        <dbReference type="EMBL" id="KAF9581185.1"/>
    </source>
</evidence>
<feature type="domain" description="GST N-terminal" evidence="2">
    <location>
        <begin position="52"/>
        <end position="132"/>
    </location>
</feature>
<reference evidence="5" key="1">
    <citation type="journal article" date="2020" name="Fungal Divers.">
        <title>Resolving the Mortierellaceae phylogeny through synthesis of multi-gene phylogenetics and phylogenomics.</title>
        <authorList>
            <person name="Vandepol N."/>
            <person name="Liber J."/>
            <person name="Desiro A."/>
            <person name="Na H."/>
            <person name="Kennedy M."/>
            <person name="Barry K."/>
            <person name="Grigoriev I.V."/>
            <person name="Miller A.N."/>
            <person name="O'Donnell K."/>
            <person name="Stajich J.E."/>
            <person name="Bonito G."/>
        </authorList>
    </citation>
    <scope>NUCLEOTIDE SEQUENCE</scope>
    <source>
        <strain evidence="5">KOD1015</strain>
    </source>
</reference>
<dbReference type="PROSITE" id="PS50404">
    <property type="entry name" value="GST_NTER"/>
    <property type="match status" value="1"/>
</dbReference>
<dbReference type="OrthoDB" id="414243at2759"/>
<dbReference type="InterPro" id="IPR029068">
    <property type="entry name" value="Glyas_Bleomycin-R_OHBP_Dase"/>
</dbReference>
<comment type="caution">
    <text evidence="5">The sequence shown here is derived from an EMBL/GenBank/DDBJ whole genome shotgun (WGS) entry which is preliminary data.</text>
</comment>
<dbReference type="InterPro" id="IPR036282">
    <property type="entry name" value="Glutathione-S-Trfase_C_sf"/>
</dbReference>
<dbReference type="PANTHER" id="PTHR11571">
    <property type="entry name" value="GLUTATHIONE S-TRANSFERASE"/>
    <property type="match status" value="1"/>
</dbReference>
<dbReference type="GO" id="GO:0006749">
    <property type="term" value="P:glutathione metabolic process"/>
    <property type="evidence" value="ECO:0007669"/>
    <property type="project" value="TreeGrafter"/>
</dbReference>
<evidence type="ECO:0000259" key="4">
    <source>
        <dbReference type="PROSITE" id="PS51819"/>
    </source>
</evidence>
<dbReference type="Proteomes" id="UP000780801">
    <property type="component" value="Unassembled WGS sequence"/>
</dbReference>
<dbReference type="GO" id="GO:0004364">
    <property type="term" value="F:glutathione transferase activity"/>
    <property type="evidence" value="ECO:0007669"/>
    <property type="project" value="TreeGrafter"/>
</dbReference>
<dbReference type="Gene3D" id="3.10.180.10">
    <property type="entry name" value="2,3-Dihydroxybiphenyl 1,2-Dioxygenase, domain 1"/>
    <property type="match status" value="1"/>
</dbReference>
<dbReference type="Pfam" id="PF14497">
    <property type="entry name" value="GST_C_3"/>
    <property type="match status" value="1"/>
</dbReference>
<accession>A0A9P6KDW5</accession>
<dbReference type="InterPro" id="IPR050213">
    <property type="entry name" value="GST_superfamily"/>
</dbReference>
<feature type="domain" description="VOC" evidence="4">
    <location>
        <begin position="270"/>
        <end position="395"/>
    </location>
</feature>
<dbReference type="InterPro" id="IPR037523">
    <property type="entry name" value="VOC_core"/>
</dbReference>
<dbReference type="CDD" id="cd03192">
    <property type="entry name" value="GST_C_Sigma_like"/>
    <property type="match status" value="1"/>
</dbReference>
<dbReference type="InterPro" id="IPR040079">
    <property type="entry name" value="Glutathione_S-Trfase"/>
</dbReference>
<dbReference type="SFLD" id="SFLDS00019">
    <property type="entry name" value="Glutathione_Transferase_(cytos"/>
    <property type="match status" value="1"/>
</dbReference>
<dbReference type="Gene3D" id="3.40.30.10">
    <property type="entry name" value="Glutaredoxin"/>
    <property type="match status" value="1"/>
</dbReference>
<evidence type="ECO:0008006" key="7">
    <source>
        <dbReference type="Google" id="ProtNLM"/>
    </source>
</evidence>
<protein>
    <recommendedName>
        <fullName evidence="7">VOC domain-containing protein</fullName>
    </recommendedName>
</protein>
<evidence type="ECO:0000259" key="3">
    <source>
        <dbReference type="PROSITE" id="PS50405"/>
    </source>
</evidence>
<dbReference type="InterPro" id="IPR010987">
    <property type="entry name" value="Glutathione-S-Trfase_C-like"/>
</dbReference>
<dbReference type="SUPFAM" id="SSF54593">
    <property type="entry name" value="Glyoxalase/Bleomycin resistance protein/Dihydroxybiphenyl dioxygenase"/>
    <property type="match status" value="1"/>
</dbReference>
<dbReference type="Pfam" id="PF00903">
    <property type="entry name" value="Glyoxalase"/>
    <property type="match status" value="1"/>
</dbReference>
<evidence type="ECO:0000313" key="6">
    <source>
        <dbReference type="Proteomes" id="UP000780801"/>
    </source>
</evidence>
<evidence type="ECO:0000256" key="1">
    <source>
        <dbReference type="SAM" id="MobiDB-lite"/>
    </source>
</evidence>
<dbReference type="InterPro" id="IPR004045">
    <property type="entry name" value="Glutathione_S-Trfase_N"/>
</dbReference>
<dbReference type="PROSITE" id="PS50405">
    <property type="entry name" value="GST_CTER"/>
    <property type="match status" value="1"/>
</dbReference>
<organism evidence="5 6">
    <name type="scientific">Lunasporangiospora selenospora</name>
    <dbReference type="NCBI Taxonomy" id="979761"/>
    <lineage>
        <taxon>Eukaryota</taxon>
        <taxon>Fungi</taxon>
        <taxon>Fungi incertae sedis</taxon>
        <taxon>Mucoromycota</taxon>
        <taxon>Mortierellomycotina</taxon>
        <taxon>Mortierellomycetes</taxon>
        <taxon>Mortierellales</taxon>
        <taxon>Mortierellaceae</taxon>
        <taxon>Lunasporangiospora</taxon>
    </lineage>
</organism>
<dbReference type="InterPro" id="IPR004360">
    <property type="entry name" value="Glyas_Fos-R_dOase_dom"/>
</dbReference>
<dbReference type="PANTHER" id="PTHR11571:SF150">
    <property type="entry name" value="GLUTATHIONE S-TRANSFERASE"/>
    <property type="match status" value="1"/>
</dbReference>
<dbReference type="PROSITE" id="PS51819">
    <property type="entry name" value="VOC"/>
    <property type="match status" value="1"/>
</dbReference>
<proteinExistence type="predicted"/>
<dbReference type="SUPFAM" id="SSF52833">
    <property type="entry name" value="Thioredoxin-like"/>
    <property type="match status" value="1"/>
</dbReference>
<evidence type="ECO:0000259" key="2">
    <source>
        <dbReference type="PROSITE" id="PS50404"/>
    </source>
</evidence>
<name>A0A9P6KDW5_9FUNG</name>
<dbReference type="AlphaFoldDB" id="A0A9P6KDW5"/>
<feature type="region of interest" description="Disordered" evidence="1">
    <location>
        <begin position="1"/>
        <end position="33"/>
    </location>
</feature>
<gene>
    <name evidence="5" type="ORF">BGW38_001895</name>
</gene>
<feature type="domain" description="GST C-terminal" evidence="3">
    <location>
        <begin position="134"/>
        <end position="268"/>
    </location>
</feature>